<reference evidence="1 2" key="1">
    <citation type="journal article" date="2019" name="Int. J. Syst. Evol. Microbiol.">
        <title>The Global Catalogue of Microorganisms (GCM) 10K type strain sequencing project: providing services to taxonomists for standard genome sequencing and annotation.</title>
        <authorList>
            <consortium name="The Broad Institute Genomics Platform"/>
            <consortium name="The Broad Institute Genome Sequencing Center for Infectious Disease"/>
            <person name="Wu L."/>
            <person name="Ma J."/>
        </authorList>
    </citation>
    <scope>NUCLEOTIDE SEQUENCE [LARGE SCALE GENOMIC DNA]</scope>
    <source>
        <strain evidence="1 2">JCM 30072</strain>
    </source>
</reference>
<dbReference type="RefSeq" id="WP_267163312.1">
    <property type="nucleotide sequence ID" value="NZ_CP112972.1"/>
</dbReference>
<dbReference type="Pfam" id="PF19792">
    <property type="entry name" value="DUF6276"/>
    <property type="match status" value="1"/>
</dbReference>
<sequence>MDCPHCETALVTFAVPPEYQEHLPGSESAAGLCPRCLSLEPVEESAGEPAFDRLSDGFPTTREAALPLALLVGLLSNLALYRSEIATLLEAVERAGTDPLLVLDRLDRDPEVETDIDLSGRRRQLEQLL</sequence>
<dbReference type="GeneID" id="76629424"/>
<gene>
    <name evidence="1" type="ORF">ACFQQG_04380</name>
</gene>
<comment type="caution">
    <text evidence="1">The sequence shown here is derived from an EMBL/GenBank/DDBJ whole genome shotgun (WGS) entry which is preliminary data.</text>
</comment>
<dbReference type="AlphaFoldDB" id="A0ABD5VWS1"/>
<dbReference type="Proteomes" id="UP001596445">
    <property type="component" value="Unassembled WGS sequence"/>
</dbReference>
<evidence type="ECO:0000313" key="1">
    <source>
        <dbReference type="EMBL" id="MFC7057550.1"/>
    </source>
</evidence>
<name>A0ABD5VWS1_9EURY</name>
<keyword evidence="2" id="KW-1185">Reference proteome</keyword>
<proteinExistence type="predicted"/>
<organism evidence="1 2">
    <name type="scientific">Halovenus salina</name>
    <dbReference type="NCBI Taxonomy" id="1510225"/>
    <lineage>
        <taxon>Archaea</taxon>
        <taxon>Methanobacteriati</taxon>
        <taxon>Methanobacteriota</taxon>
        <taxon>Stenosarchaea group</taxon>
        <taxon>Halobacteria</taxon>
        <taxon>Halobacteriales</taxon>
        <taxon>Haloarculaceae</taxon>
        <taxon>Halovenus</taxon>
    </lineage>
</organism>
<dbReference type="InterPro" id="IPR046243">
    <property type="entry name" value="DUF6276"/>
</dbReference>
<evidence type="ECO:0000313" key="2">
    <source>
        <dbReference type="Proteomes" id="UP001596445"/>
    </source>
</evidence>
<accession>A0ABD5VWS1</accession>
<protein>
    <submittedName>
        <fullName evidence="1">DUF6276 family protein</fullName>
    </submittedName>
</protein>
<dbReference type="EMBL" id="JBHSZI010000001">
    <property type="protein sequence ID" value="MFC7057550.1"/>
    <property type="molecule type" value="Genomic_DNA"/>
</dbReference>